<dbReference type="AlphaFoldDB" id="A0A7S0G4A0"/>
<evidence type="ECO:0000313" key="8">
    <source>
        <dbReference type="EMBL" id="CAD8394726.1"/>
    </source>
</evidence>
<dbReference type="SMART" id="SM00355">
    <property type="entry name" value="ZnF_C2H2"/>
    <property type="match status" value="2"/>
</dbReference>
<feature type="domain" description="C2H2-type" evidence="7">
    <location>
        <begin position="45"/>
        <end position="74"/>
    </location>
</feature>
<evidence type="ECO:0000256" key="4">
    <source>
        <dbReference type="ARBA" id="ARBA00022833"/>
    </source>
</evidence>
<dbReference type="GO" id="GO:0031519">
    <property type="term" value="C:PcG protein complex"/>
    <property type="evidence" value="ECO:0007669"/>
    <property type="project" value="TreeGrafter"/>
</dbReference>
<dbReference type="EMBL" id="HBEK01008595">
    <property type="protein sequence ID" value="CAD8394726.1"/>
    <property type="molecule type" value="Transcribed_RNA"/>
</dbReference>
<dbReference type="Gene3D" id="3.30.160.60">
    <property type="entry name" value="Classic Zinc Finger"/>
    <property type="match status" value="2"/>
</dbReference>
<dbReference type="GO" id="GO:0000978">
    <property type="term" value="F:RNA polymerase II cis-regulatory region sequence-specific DNA binding"/>
    <property type="evidence" value="ECO:0007669"/>
    <property type="project" value="TreeGrafter"/>
</dbReference>
<name>A0A7S0G4A0_9RHOD</name>
<dbReference type="GO" id="GO:0008270">
    <property type="term" value="F:zinc ion binding"/>
    <property type="evidence" value="ECO:0007669"/>
    <property type="project" value="UniProtKB-KW"/>
</dbReference>
<evidence type="ECO:0000259" key="7">
    <source>
        <dbReference type="PROSITE" id="PS50157"/>
    </source>
</evidence>
<keyword evidence="4" id="KW-0862">Zinc</keyword>
<dbReference type="FunFam" id="3.30.160.60:FF:000125">
    <property type="entry name" value="Putative zinc finger protein 143"/>
    <property type="match status" value="2"/>
</dbReference>
<evidence type="ECO:0000256" key="3">
    <source>
        <dbReference type="ARBA" id="ARBA00022771"/>
    </source>
</evidence>
<keyword evidence="5" id="KW-0539">Nucleus</keyword>
<proteinExistence type="predicted"/>
<gene>
    <name evidence="8" type="ORF">RMAR0315_LOCUS4711</name>
</gene>
<keyword evidence="2" id="KW-0677">Repeat</keyword>
<keyword evidence="3 6" id="KW-0863">Zinc-finger</keyword>
<accession>A0A7S0G4A0</accession>
<dbReference type="Pfam" id="PF00096">
    <property type="entry name" value="zf-C2H2"/>
    <property type="match status" value="2"/>
</dbReference>
<dbReference type="PROSITE" id="PS00028">
    <property type="entry name" value="ZINC_FINGER_C2H2_1"/>
    <property type="match status" value="2"/>
</dbReference>
<keyword evidence="1" id="KW-0479">Metal-binding</keyword>
<feature type="domain" description="C2H2-type" evidence="7">
    <location>
        <begin position="15"/>
        <end position="44"/>
    </location>
</feature>
<evidence type="ECO:0000256" key="6">
    <source>
        <dbReference type="PROSITE-ProRule" id="PRU00042"/>
    </source>
</evidence>
<organism evidence="8">
    <name type="scientific">Rhodosorus marinus</name>
    <dbReference type="NCBI Taxonomy" id="101924"/>
    <lineage>
        <taxon>Eukaryota</taxon>
        <taxon>Rhodophyta</taxon>
        <taxon>Stylonematophyceae</taxon>
        <taxon>Stylonematales</taxon>
        <taxon>Stylonemataceae</taxon>
        <taxon>Rhodosorus</taxon>
    </lineage>
</organism>
<dbReference type="InterPro" id="IPR013087">
    <property type="entry name" value="Znf_C2H2_type"/>
</dbReference>
<evidence type="ECO:0000256" key="1">
    <source>
        <dbReference type="ARBA" id="ARBA00022723"/>
    </source>
</evidence>
<dbReference type="SUPFAM" id="SSF57667">
    <property type="entry name" value="beta-beta-alpha zinc fingers"/>
    <property type="match status" value="1"/>
</dbReference>
<dbReference type="PANTHER" id="PTHR14003:SF23">
    <property type="entry name" value="ZINC FINGER PROTEIN 143"/>
    <property type="match status" value="1"/>
</dbReference>
<dbReference type="GO" id="GO:0000981">
    <property type="term" value="F:DNA-binding transcription factor activity, RNA polymerase II-specific"/>
    <property type="evidence" value="ECO:0007669"/>
    <property type="project" value="TreeGrafter"/>
</dbReference>
<dbReference type="PROSITE" id="PS50157">
    <property type="entry name" value="ZINC_FINGER_C2H2_2"/>
    <property type="match status" value="2"/>
</dbReference>
<dbReference type="GO" id="GO:0000785">
    <property type="term" value="C:chromatin"/>
    <property type="evidence" value="ECO:0007669"/>
    <property type="project" value="TreeGrafter"/>
</dbReference>
<dbReference type="PANTHER" id="PTHR14003">
    <property type="entry name" value="TRANSCRIPTIONAL REPRESSOR PROTEIN YY"/>
    <property type="match status" value="1"/>
</dbReference>
<dbReference type="GO" id="GO:0005667">
    <property type="term" value="C:transcription regulator complex"/>
    <property type="evidence" value="ECO:0007669"/>
    <property type="project" value="TreeGrafter"/>
</dbReference>
<evidence type="ECO:0000256" key="2">
    <source>
        <dbReference type="ARBA" id="ARBA00022737"/>
    </source>
</evidence>
<evidence type="ECO:0000256" key="5">
    <source>
        <dbReference type="ARBA" id="ARBA00023242"/>
    </source>
</evidence>
<reference evidence="8" key="1">
    <citation type="submission" date="2021-01" db="EMBL/GenBank/DDBJ databases">
        <authorList>
            <person name="Corre E."/>
            <person name="Pelletier E."/>
            <person name="Niang G."/>
            <person name="Scheremetjew M."/>
            <person name="Finn R."/>
            <person name="Kale V."/>
            <person name="Holt S."/>
            <person name="Cochrane G."/>
            <person name="Meng A."/>
            <person name="Brown T."/>
            <person name="Cohen L."/>
        </authorList>
    </citation>
    <scope>NUCLEOTIDE SEQUENCE</scope>
    <source>
        <strain evidence="8">UTEX LB 2760</strain>
    </source>
</reference>
<protein>
    <recommendedName>
        <fullName evidence="7">C2H2-type domain-containing protein</fullName>
    </recommendedName>
</protein>
<sequence length="157" mass="18422">MDTSNDSCHGEEKKYMCDAKNCGKKFARRYDLKVHMRVHNDERPYRCKVRSCEKRFRWRSGLRNHMRSHSSAEEMSPRLESLSSVISFLSEDAMVESPSSVPVNELLEEAEKYCAHVILETQFQEESELRLGNDNWPACTFLSDPGYWLMDDMSRTR</sequence>
<dbReference type="InterPro" id="IPR036236">
    <property type="entry name" value="Znf_C2H2_sf"/>
</dbReference>